<evidence type="ECO:0000313" key="1">
    <source>
        <dbReference type="EMBL" id="WNY27096.1"/>
    </source>
</evidence>
<gene>
    <name evidence="1" type="ORF">MsAm2_08840</name>
</gene>
<keyword evidence="2" id="KW-1185">Reference proteome</keyword>
<dbReference type="AlphaFoldDB" id="A0AA96ZWY2"/>
<accession>A0AA96ZWY2</accession>
<proteinExistence type="predicted"/>
<dbReference type="EMBL" id="CP131061">
    <property type="protein sequence ID" value="WNY27096.1"/>
    <property type="molecule type" value="Genomic_DNA"/>
</dbReference>
<evidence type="ECO:0000313" key="2">
    <source>
        <dbReference type="Proteomes" id="UP001304970"/>
    </source>
</evidence>
<dbReference type="GeneID" id="89228303"/>
<organism evidence="1 2">
    <name type="scientific">Methanolapillus ohkumae</name>
    <dbReference type="NCBI Taxonomy" id="3028298"/>
    <lineage>
        <taxon>Archaea</taxon>
        <taxon>Methanobacteriati</taxon>
        <taxon>Methanobacteriota</taxon>
        <taxon>Stenosarchaea group</taxon>
        <taxon>Methanomicrobia</taxon>
        <taxon>Methanosarcinales</taxon>
        <taxon>Methanosarcinaceae</taxon>
        <taxon>Methanolapillus</taxon>
    </lineage>
</organism>
<dbReference type="RefSeq" id="WP_338097077.1">
    <property type="nucleotide sequence ID" value="NZ_CP131061.1"/>
</dbReference>
<protein>
    <submittedName>
        <fullName evidence="1">Uncharacterized protein</fullName>
    </submittedName>
</protein>
<sequence>MIKKYLIFFVALTLISTLFIPGVMAQENKKNSSNYIVKQLDDSEATYLSQEDSLEIEEIAYMLLESDGIIIENLDLSNIKKLEKNDDLILAGKITYDVKSINGKPHNLSSLNSQEIELYTCFNKTEGTFKLESSSNNNQYYGLNLYKEISSNGESKYVSEEKYTVNGNLNAAKNIIFAPDYSISDSSDNFITLASSGWQYPPSNPPSGSLLAYSDAKLSDIIAATSIVAGVVTAIITTAAGAGIIASATSSLVISLATLLMTSVLPDEISADYVYVDFYFTIYPRPFYNASPAIGSAHPTAPIYIEANRYYVM</sequence>
<reference evidence="1 2" key="1">
    <citation type="submission" date="2023-07" db="EMBL/GenBank/DDBJ databases">
        <title>Closed genome sequence of Methanosarcinaceae archaeon Am2.</title>
        <authorList>
            <person name="Poehlein A."/>
            <person name="Protasov E."/>
            <person name="Platt K."/>
            <person name="Reeh H."/>
            <person name="Daniel R."/>
            <person name="Brune A."/>
        </authorList>
    </citation>
    <scope>NUCLEOTIDE SEQUENCE [LARGE SCALE GENOMIC DNA]</scope>
    <source>
        <strain evidence="1 2">Am2</strain>
    </source>
</reference>
<name>A0AA96ZWY2_9EURY</name>
<dbReference type="Proteomes" id="UP001304970">
    <property type="component" value="Chromosome"/>
</dbReference>